<evidence type="ECO:0000256" key="1">
    <source>
        <dbReference type="ARBA" id="ARBA00005591"/>
    </source>
</evidence>
<dbReference type="Proteomes" id="UP001189429">
    <property type="component" value="Unassembled WGS sequence"/>
</dbReference>
<dbReference type="InterPro" id="IPR050162">
    <property type="entry name" value="MsrA_MetSO_reductase"/>
</dbReference>
<name>A0ABN9RCE0_9DINO</name>
<evidence type="ECO:0000313" key="10">
    <source>
        <dbReference type="EMBL" id="CAK0815550.1"/>
    </source>
</evidence>
<gene>
    <name evidence="10" type="ORF">PCOR1329_LOCUS18815</name>
</gene>
<feature type="domain" description="Peptide methionine sulphoxide reductase MsrA" evidence="9">
    <location>
        <begin position="189"/>
        <end position="260"/>
    </location>
</feature>
<evidence type="ECO:0000313" key="11">
    <source>
        <dbReference type="Proteomes" id="UP001189429"/>
    </source>
</evidence>
<evidence type="ECO:0000256" key="2">
    <source>
        <dbReference type="ARBA" id="ARBA00012502"/>
    </source>
</evidence>
<comment type="similarity">
    <text evidence="1">Belongs to the MsrA Met sulfoxide reductase family.</text>
</comment>
<feature type="compositionally biased region" description="Basic residues" evidence="8">
    <location>
        <begin position="24"/>
        <end position="36"/>
    </location>
</feature>
<dbReference type="EC" id="1.8.4.11" evidence="2"/>
<dbReference type="SUPFAM" id="SSF55068">
    <property type="entry name" value="Peptide methionine sulfoxide reductase"/>
    <property type="match status" value="1"/>
</dbReference>
<feature type="non-terminal residue" evidence="10">
    <location>
        <position position="1"/>
    </location>
</feature>
<feature type="region of interest" description="Disordered" evidence="8">
    <location>
        <begin position="1"/>
        <end position="52"/>
    </location>
</feature>
<dbReference type="InterPro" id="IPR036509">
    <property type="entry name" value="Met_Sox_Rdtase_MsrA_sf"/>
</dbReference>
<feature type="compositionally biased region" description="Gly residues" evidence="8">
    <location>
        <begin position="1"/>
        <end position="12"/>
    </location>
</feature>
<dbReference type="PANTHER" id="PTHR42799">
    <property type="entry name" value="MITOCHONDRIAL PEPTIDE METHIONINE SULFOXIDE REDUCTASE"/>
    <property type="match status" value="1"/>
</dbReference>
<evidence type="ECO:0000256" key="7">
    <source>
        <dbReference type="ARBA" id="ARBA00048782"/>
    </source>
</evidence>
<dbReference type="PANTHER" id="PTHR42799:SF2">
    <property type="entry name" value="MITOCHONDRIAL PEPTIDE METHIONINE SULFOXIDE REDUCTASE"/>
    <property type="match status" value="1"/>
</dbReference>
<feature type="compositionally biased region" description="Low complexity" evidence="8">
    <location>
        <begin position="43"/>
        <end position="52"/>
    </location>
</feature>
<evidence type="ECO:0000259" key="9">
    <source>
        <dbReference type="Pfam" id="PF01625"/>
    </source>
</evidence>
<evidence type="ECO:0000256" key="5">
    <source>
        <dbReference type="ARBA" id="ARBA00030643"/>
    </source>
</evidence>
<sequence length="344" mass="37091">TGSPRGAGGGGRPAARGAAAGGGRRLRPRGGARHARREGGAGRLPDALPRPAPRLRAAGAAAGRRPGCCALRLPPAPGGPGRLHGAAGVLHHYTASRRSAAKRQPAPALVRSHQVAPAASTEEDQLAAFRERYPVDGTAFDLLAKQPVDVKSMVISKFYPPNVMSDYSTMLTKCVQAITKASRGSLQVATFSTGCFWKSQQLFDAVSGVVNTTVGYTGGNTKREPTHESVQLGDGHSEAIRVEFDPELITYDALLIHFDRIRRLTPAPVGLASAGRAIYHTTARESGTTTQHHSAVWYHNEKQAEVLREHCKQTDPDFHVARMTRWHDAEDYHQKFYQKGCSVQ</sequence>
<keyword evidence="3" id="KW-0560">Oxidoreductase</keyword>
<evidence type="ECO:0000256" key="8">
    <source>
        <dbReference type="SAM" id="MobiDB-lite"/>
    </source>
</evidence>
<evidence type="ECO:0000256" key="4">
    <source>
        <dbReference type="ARBA" id="ARBA00030273"/>
    </source>
</evidence>
<accession>A0ABN9RCE0</accession>
<organism evidence="10 11">
    <name type="scientific">Prorocentrum cordatum</name>
    <dbReference type="NCBI Taxonomy" id="2364126"/>
    <lineage>
        <taxon>Eukaryota</taxon>
        <taxon>Sar</taxon>
        <taxon>Alveolata</taxon>
        <taxon>Dinophyceae</taxon>
        <taxon>Prorocentrales</taxon>
        <taxon>Prorocentraceae</taxon>
        <taxon>Prorocentrum</taxon>
    </lineage>
</organism>
<comment type="catalytic activity">
    <reaction evidence="6">
        <text>L-methionyl-[protein] + [thioredoxin]-disulfide + H2O = L-methionyl-(S)-S-oxide-[protein] + [thioredoxin]-dithiol</text>
        <dbReference type="Rhea" id="RHEA:14217"/>
        <dbReference type="Rhea" id="RHEA-COMP:10698"/>
        <dbReference type="Rhea" id="RHEA-COMP:10700"/>
        <dbReference type="Rhea" id="RHEA-COMP:12313"/>
        <dbReference type="Rhea" id="RHEA-COMP:12315"/>
        <dbReference type="ChEBI" id="CHEBI:15377"/>
        <dbReference type="ChEBI" id="CHEBI:16044"/>
        <dbReference type="ChEBI" id="CHEBI:29950"/>
        <dbReference type="ChEBI" id="CHEBI:44120"/>
        <dbReference type="ChEBI" id="CHEBI:50058"/>
        <dbReference type="EC" id="1.8.4.11"/>
    </reaction>
</comment>
<dbReference type="EMBL" id="CAUYUJ010005947">
    <property type="protein sequence ID" value="CAK0815550.1"/>
    <property type="molecule type" value="Genomic_DNA"/>
</dbReference>
<keyword evidence="11" id="KW-1185">Reference proteome</keyword>
<comment type="catalytic activity">
    <reaction evidence="7">
        <text>[thioredoxin]-disulfide + L-methionine + H2O = L-methionine (S)-S-oxide + [thioredoxin]-dithiol</text>
        <dbReference type="Rhea" id="RHEA:19993"/>
        <dbReference type="Rhea" id="RHEA-COMP:10698"/>
        <dbReference type="Rhea" id="RHEA-COMP:10700"/>
        <dbReference type="ChEBI" id="CHEBI:15377"/>
        <dbReference type="ChEBI" id="CHEBI:29950"/>
        <dbReference type="ChEBI" id="CHEBI:50058"/>
        <dbReference type="ChEBI" id="CHEBI:57844"/>
        <dbReference type="ChEBI" id="CHEBI:58772"/>
        <dbReference type="EC" id="1.8.4.11"/>
    </reaction>
</comment>
<reference evidence="10" key="1">
    <citation type="submission" date="2023-10" db="EMBL/GenBank/DDBJ databases">
        <authorList>
            <person name="Chen Y."/>
            <person name="Shah S."/>
            <person name="Dougan E. K."/>
            <person name="Thang M."/>
            <person name="Chan C."/>
        </authorList>
    </citation>
    <scope>NUCLEOTIDE SEQUENCE [LARGE SCALE GENOMIC DNA]</scope>
</reference>
<dbReference type="Pfam" id="PF01625">
    <property type="entry name" value="PMSR"/>
    <property type="match status" value="1"/>
</dbReference>
<dbReference type="InterPro" id="IPR002569">
    <property type="entry name" value="Met_Sox_Rdtase_MsrA_dom"/>
</dbReference>
<comment type="caution">
    <text evidence="10">The sequence shown here is derived from an EMBL/GenBank/DDBJ whole genome shotgun (WGS) entry which is preliminary data.</text>
</comment>
<evidence type="ECO:0000256" key="3">
    <source>
        <dbReference type="ARBA" id="ARBA00023002"/>
    </source>
</evidence>
<dbReference type="Gene3D" id="3.30.1060.10">
    <property type="entry name" value="Peptide methionine sulphoxide reductase MsrA"/>
    <property type="match status" value="1"/>
</dbReference>
<protein>
    <recommendedName>
        <fullName evidence="2">peptide-methionine (S)-S-oxide reductase</fullName>
        <ecNumber evidence="2">1.8.4.11</ecNumber>
    </recommendedName>
    <alternativeName>
        <fullName evidence="5">Peptide-methionine (S)-S-oxide reductase</fullName>
    </alternativeName>
    <alternativeName>
        <fullName evidence="4">Protein-methionine-S-oxide reductase</fullName>
    </alternativeName>
</protein>
<evidence type="ECO:0000256" key="6">
    <source>
        <dbReference type="ARBA" id="ARBA00047806"/>
    </source>
</evidence>
<proteinExistence type="inferred from homology"/>